<protein>
    <recommendedName>
        <fullName evidence="2">3-keto-alpha-glucoside-1,2-lyase/3-keto-2-hydroxy-glucal hydratase domain-containing protein</fullName>
    </recommendedName>
</protein>
<evidence type="ECO:0000313" key="3">
    <source>
        <dbReference type="EMBL" id="KPM49671.1"/>
    </source>
</evidence>
<name>A0A0P7C7X5_9BACT</name>
<dbReference type="Gene3D" id="2.60.120.560">
    <property type="entry name" value="Exo-inulinase, domain 1"/>
    <property type="match status" value="1"/>
</dbReference>
<dbReference type="GO" id="GO:0016787">
    <property type="term" value="F:hydrolase activity"/>
    <property type="evidence" value="ECO:0007669"/>
    <property type="project" value="InterPro"/>
</dbReference>
<accession>A0A0P7C7X5</accession>
<dbReference type="EMBL" id="LGTQ01000005">
    <property type="protein sequence ID" value="KPM49671.1"/>
    <property type="molecule type" value="Genomic_DNA"/>
</dbReference>
<feature type="chain" id="PRO_5006136663" description="3-keto-alpha-glucoside-1,2-lyase/3-keto-2-hydroxy-glucal hydratase domain-containing protein" evidence="1">
    <location>
        <begin position="24"/>
        <end position="239"/>
    </location>
</feature>
<keyword evidence="1" id="KW-0732">Signal</keyword>
<feature type="domain" description="3-keto-alpha-glucoside-1,2-lyase/3-keto-2-hydroxy-glucal hydratase" evidence="2">
    <location>
        <begin position="35"/>
        <end position="237"/>
    </location>
</feature>
<dbReference type="Proteomes" id="UP000050454">
    <property type="component" value="Unassembled WGS sequence"/>
</dbReference>
<dbReference type="PATRIC" id="fig|1605367.3.peg.2047"/>
<keyword evidence="4" id="KW-1185">Reference proteome</keyword>
<sequence length="239" mass="26876">MNLKLSIAAFSLGLIFTGCTSNAEEEKMEVAEKAWITLFDGASTDALRGYAIDEFPVGVWYVENGTLITNPDTLNRDLITKEQFGDFELEYQWAVDTAANSGVFIHVQEKAAMEAGNGNSPNWLENWEFQVLDDLHFPDTAVVRSAGSLYDLIVPEKKVLKPIGEFNSAKIIHKDGHVEHWLNGAKVVQFEIGSDEMNELLSNSKFSENKAYGTDTLGHIMFQHHGQKVYYKNIRVREI</sequence>
<comment type="caution">
    <text evidence="3">The sequence shown here is derived from an EMBL/GenBank/DDBJ whole genome shotgun (WGS) entry which is preliminary data.</text>
</comment>
<evidence type="ECO:0000313" key="4">
    <source>
        <dbReference type="Proteomes" id="UP000050454"/>
    </source>
</evidence>
<reference evidence="3 4" key="1">
    <citation type="submission" date="2015-07" db="EMBL/GenBank/DDBJ databases">
        <title>The draft genome sequence of Leadbetterella sp. JN14-9.</title>
        <authorList>
            <person name="Liu Y."/>
            <person name="Du J."/>
            <person name="Shao Z."/>
        </authorList>
    </citation>
    <scope>NUCLEOTIDE SEQUENCE [LARGE SCALE GENOMIC DNA]</scope>
    <source>
        <strain evidence="3 4">JN14-9</strain>
    </source>
</reference>
<dbReference type="STRING" id="1605367.AFM12_03510"/>
<dbReference type="OrthoDB" id="9806233at2"/>
<proteinExistence type="predicted"/>
<dbReference type="RefSeq" id="WP_055143959.1">
    <property type="nucleotide sequence ID" value="NZ_JXSZ01000005.1"/>
</dbReference>
<organism evidence="3 4">
    <name type="scientific">Jiulongibacter sediminis</name>
    <dbReference type="NCBI Taxonomy" id="1605367"/>
    <lineage>
        <taxon>Bacteria</taxon>
        <taxon>Pseudomonadati</taxon>
        <taxon>Bacteroidota</taxon>
        <taxon>Cytophagia</taxon>
        <taxon>Cytophagales</taxon>
        <taxon>Leadbetterellaceae</taxon>
        <taxon>Jiulongibacter</taxon>
    </lineage>
</organism>
<evidence type="ECO:0000256" key="1">
    <source>
        <dbReference type="SAM" id="SignalP"/>
    </source>
</evidence>
<evidence type="ECO:0000259" key="2">
    <source>
        <dbReference type="Pfam" id="PF06439"/>
    </source>
</evidence>
<gene>
    <name evidence="3" type="ORF">AFM12_03510</name>
</gene>
<dbReference type="AlphaFoldDB" id="A0A0P7C7X5"/>
<dbReference type="PROSITE" id="PS51257">
    <property type="entry name" value="PROKAR_LIPOPROTEIN"/>
    <property type="match status" value="1"/>
</dbReference>
<dbReference type="Pfam" id="PF06439">
    <property type="entry name" value="3keto-disac_hyd"/>
    <property type="match status" value="1"/>
</dbReference>
<dbReference type="InterPro" id="IPR010496">
    <property type="entry name" value="AL/BT2_dom"/>
</dbReference>
<feature type="signal peptide" evidence="1">
    <location>
        <begin position="1"/>
        <end position="23"/>
    </location>
</feature>